<organism evidence="1 2">
    <name type="scientific">Chrysochromulina tobinii</name>
    <dbReference type="NCBI Taxonomy" id="1460289"/>
    <lineage>
        <taxon>Eukaryota</taxon>
        <taxon>Haptista</taxon>
        <taxon>Haptophyta</taxon>
        <taxon>Prymnesiophyceae</taxon>
        <taxon>Prymnesiales</taxon>
        <taxon>Chrysochromulinaceae</taxon>
        <taxon>Chrysochromulina</taxon>
    </lineage>
</organism>
<evidence type="ECO:0000313" key="2">
    <source>
        <dbReference type="Proteomes" id="UP000037460"/>
    </source>
</evidence>
<name>A0A0M0JA73_9EUKA</name>
<accession>A0A0M0JA73</accession>
<dbReference type="Proteomes" id="UP000037460">
    <property type="component" value="Unassembled WGS sequence"/>
</dbReference>
<keyword evidence="2" id="KW-1185">Reference proteome</keyword>
<gene>
    <name evidence="1" type="ORF">Ctob_001303</name>
</gene>
<dbReference type="OrthoDB" id="1562at2759"/>
<protein>
    <submittedName>
        <fullName evidence="1">Uncharacterized protein</fullName>
    </submittedName>
</protein>
<sequence>MPDDEDEEMLAEYRAGSGVDSVGGVEAVISHLITKELQLPCAHAPALGPIDLEPELSPRTCAEELGHTFLPCVLVNLARAPALLDGSERPLPGDLWSDDIDAIVVPAGACGGAAVMARLGTRSLVVAVEENTCALDVSAAALRASGVVVVNNYMEALGLLAAHKAGVNPACLTTDVASIRELSVDDVAEDAHQEALPLAAVGATVGAAVPQEV</sequence>
<dbReference type="EMBL" id="JWZX01003217">
    <property type="protein sequence ID" value="KOO23128.1"/>
    <property type="molecule type" value="Genomic_DNA"/>
</dbReference>
<dbReference type="Pfam" id="PF11805">
    <property type="entry name" value="DUF3326"/>
    <property type="match status" value="1"/>
</dbReference>
<dbReference type="PANTHER" id="PTHR36891:SF1">
    <property type="entry name" value="OS01G0127400 PROTEIN"/>
    <property type="match status" value="1"/>
</dbReference>
<dbReference type="InterPro" id="IPR021763">
    <property type="entry name" value="DUF3326"/>
</dbReference>
<evidence type="ECO:0000313" key="1">
    <source>
        <dbReference type="EMBL" id="KOO23128.1"/>
    </source>
</evidence>
<proteinExistence type="predicted"/>
<comment type="caution">
    <text evidence="1">The sequence shown here is derived from an EMBL/GenBank/DDBJ whole genome shotgun (WGS) entry which is preliminary data.</text>
</comment>
<dbReference type="PANTHER" id="PTHR36891">
    <property type="entry name" value="OS01G0127400 PROTEIN"/>
    <property type="match status" value="1"/>
</dbReference>
<dbReference type="AlphaFoldDB" id="A0A0M0JA73"/>
<reference evidence="2" key="1">
    <citation type="journal article" date="2015" name="PLoS Genet.">
        <title>Genome Sequence and Transcriptome Analyses of Chrysochromulina tobin: Metabolic Tools for Enhanced Algal Fitness in the Prominent Order Prymnesiales (Haptophyceae).</title>
        <authorList>
            <person name="Hovde B.T."/>
            <person name="Deodato C.R."/>
            <person name="Hunsperger H.M."/>
            <person name="Ryken S.A."/>
            <person name="Yost W."/>
            <person name="Jha R.K."/>
            <person name="Patterson J."/>
            <person name="Monnat R.J. Jr."/>
            <person name="Barlow S.B."/>
            <person name="Starkenburg S.R."/>
            <person name="Cattolico R.A."/>
        </authorList>
    </citation>
    <scope>NUCLEOTIDE SEQUENCE</scope>
    <source>
        <strain evidence="2">CCMP291</strain>
    </source>
</reference>